<dbReference type="KEGG" id="pseg:D3H65_06845"/>
<keyword evidence="8" id="KW-1185">Reference proteome</keyword>
<feature type="transmembrane region" description="Helical" evidence="5">
    <location>
        <begin position="105"/>
        <end position="125"/>
    </location>
</feature>
<feature type="domain" description="Fatty acid hydroxylase" evidence="6">
    <location>
        <begin position="37"/>
        <end position="171"/>
    </location>
</feature>
<gene>
    <name evidence="7" type="ORF">D3H65_06845</name>
</gene>
<evidence type="ECO:0000313" key="8">
    <source>
        <dbReference type="Proteomes" id="UP000263900"/>
    </source>
</evidence>
<protein>
    <submittedName>
        <fullName evidence="7">Sterol desaturase family protein</fullName>
    </submittedName>
</protein>
<proteinExistence type="predicted"/>
<accession>A0A3B7MVG3</accession>
<evidence type="ECO:0000256" key="4">
    <source>
        <dbReference type="ARBA" id="ARBA00023136"/>
    </source>
</evidence>
<comment type="subcellular location">
    <subcellularLocation>
        <location evidence="1">Membrane</location>
    </subcellularLocation>
</comment>
<reference evidence="7 8" key="1">
    <citation type="submission" date="2018-09" db="EMBL/GenBank/DDBJ databases">
        <title>Genome sequencing of strain 6GH32-13.</title>
        <authorList>
            <person name="Weon H.-Y."/>
            <person name="Heo J."/>
            <person name="Kwon S.-W."/>
        </authorList>
    </citation>
    <scope>NUCLEOTIDE SEQUENCE [LARGE SCALE GENOMIC DNA]</scope>
    <source>
        <strain evidence="7 8">5GH32-13</strain>
    </source>
</reference>
<dbReference type="Proteomes" id="UP000263900">
    <property type="component" value="Chromosome"/>
</dbReference>
<keyword evidence="2 5" id="KW-0812">Transmembrane</keyword>
<evidence type="ECO:0000313" key="7">
    <source>
        <dbReference type="EMBL" id="AXY78542.1"/>
    </source>
</evidence>
<feature type="transmembrane region" description="Helical" evidence="5">
    <location>
        <begin position="30"/>
        <end position="49"/>
    </location>
</feature>
<dbReference type="PANTHER" id="PTHR11863">
    <property type="entry name" value="STEROL DESATURASE"/>
    <property type="match status" value="1"/>
</dbReference>
<sequence>MIAIAVVIALSGSIRPFTHIYAGINDYPLWWIPVSLLLSLVVHDTYFYWMHRLLHHKRLFKITHVVHHQSTNPSPWAAYSFHFIEAFLEGAVVIVLVFVLPVHAVTLMLFALTSFVINVYGHLGYEIMPEGFRRSVLFEVLNTSTYHNLHHSKFKGNYGLYFRIWDRWMGTENPEYVKEYDKIQQRRFGR</sequence>
<evidence type="ECO:0000256" key="1">
    <source>
        <dbReference type="ARBA" id="ARBA00004370"/>
    </source>
</evidence>
<dbReference type="GO" id="GO:0016020">
    <property type="term" value="C:membrane"/>
    <property type="evidence" value="ECO:0007669"/>
    <property type="project" value="UniProtKB-SubCell"/>
</dbReference>
<dbReference type="OrthoDB" id="9770329at2"/>
<evidence type="ECO:0000256" key="3">
    <source>
        <dbReference type="ARBA" id="ARBA00022989"/>
    </source>
</evidence>
<evidence type="ECO:0000259" key="6">
    <source>
        <dbReference type="Pfam" id="PF04116"/>
    </source>
</evidence>
<keyword evidence="3 5" id="KW-1133">Transmembrane helix</keyword>
<keyword evidence="4 5" id="KW-0472">Membrane</keyword>
<evidence type="ECO:0000256" key="5">
    <source>
        <dbReference type="SAM" id="Phobius"/>
    </source>
</evidence>
<dbReference type="EMBL" id="CP032157">
    <property type="protein sequence ID" value="AXY78542.1"/>
    <property type="molecule type" value="Genomic_DNA"/>
</dbReference>
<feature type="transmembrane region" description="Helical" evidence="5">
    <location>
        <begin position="76"/>
        <end position="99"/>
    </location>
</feature>
<dbReference type="InterPro" id="IPR050307">
    <property type="entry name" value="Sterol_Desaturase_Related"/>
</dbReference>
<dbReference type="InterPro" id="IPR006694">
    <property type="entry name" value="Fatty_acid_hydroxylase"/>
</dbReference>
<organism evidence="7 8">
    <name type="scientific">Paraflavitalea soli</name>
    <dbReference type="NCBI Taxonomy" id="2315862"/>
    <lineage>
        <taxon>Bacteria</taxon>
        <taxon>Pseudomonadati</taxon>
        <taxon>Bacteroidota</taxon>
        <taxon>Chitinophagia</taxon>
        <taxon>Chitinophagales</taxon>
        <taxon>Chitinophagaceae</taxon>
        <taxon>Paraflavitalea</taxon>
    </lineage>
</organism>
<dbReference type="GO" id="GO:0008610">
    <property type="term" value="P:lipid biosynthetic process"/>
    <property type="evidence" value="ECO:0007669"/>
    <property type="project" value="InterPro"/>
</dbReference>
<dbReference type="Pfam" id="PF04116">
    <property type="entry name" value="FA_hydroxylase"/>
    <property type="match status" value="1"/>
</dbReference>
<dbReference type="GO" id="GO:0005506">
    <property type="term" value="F:iron ion binding"/>
    <property type="evidence" value="ECO:0007669"/>
    <property type="project" value="InterPro"/>
</dbReference>
<evidence type="ECO:0000256" key="2">
    <source>
        <dbReference type="ARBA" id="ARBA00022692"/>
    </source>
</evidence>
<dbReference type="AlphaFoldDB" id="A0A3B7MVG3"/>
<name>A0A3B7MVG3_9BACT</name>
<dbReference type="GO" id="GO:0016491">
    <property type="term" value="F:oxidoreductase activity"/>
    <property type="evidence" value="ECO:0007669"/>
    <property type="project" value="InterPro"/>
</dbReference>